<gene>
    <name evidence="1" type="ORF">M2127_001989</name>
</gene>
<evidence type="ECO:0000313" key="2">
    <source>
        <dbReference type="Proteomes" id="UP001161160"/>
    </source>
</evidence>
<dbReference type="RefSeq" id="WP_280756950.1">
    <property type="nucleotide sequence ID" value="NZ_JARXXW010000011.1"/>
</dbReference>
<organism evidence="1 2">
    <name type="scientific">Polynucleobacter sphagniphilus</name>
    <dbReference type="NCBI Taxonomy" id="1743169"/>
    <lineage>
        <taxon>Bacteria</taxon>
        <taxon>Pseudomonadati</taxon>
        <taxon>Pseudomonadota</taxon>
        <taxon>Betaproteobacteria</taxon>
        <taxon>Burkholderiales</taxon>
        <taxon>Burkholderiaceae</taxon>
        <taxon>Polynucleobacter</taxon>
    </lineage>
</organism>
<accession>A0AA43MBF8</accession>
<evidence type="ECO:0000313" key="1">
    <source>
        <dbReference type="EMBL" id="MDH6504663.1"/>
    </source>
</evidence>
<reference evidence="1" key="1">
    <citation type="submission" date="2023-04" db="EMBL/GenBank/DDBJ databases">
        <title>Genome Encyclopedia of Bacteria and Archaea VI: Functional Genomics of Type Strains.</title>
        <authorList>
            <person name="Whitman W."/>
        </authorList>
    </citation>
    <scope>NUCLEOTIDE SEQUENCE</scope>
    <source>
        <strain evidence="1">Enz.4-51</strain>
    </source>
</reference>
<proteinExistence type="predicted"/>
<comment type="caution">
    <text evidence="1">The sequence shown here is derived from an EMBL/GenBank/DDBJ whole genome shotgun (WGS) entry which is preliminary data.</text>
</comment>
<dbReference type="AlphaFoldDB" id="A0AA43MBF8"/>
<dbReference type="EMBL" id="JARXYA010000011">
    <property type="protein sequence ID" value="MDH6504663.1"/>
    <property type="molecule type" value="Genomic_DNA"/>
</dbReference>
<name>A0AA43MBF8_9BURK</name>
<protein>
    <recommendedName>
        <fullName evidence="3">Transporter</fullName>
    </recommendedName>
</protein>
<keyword evidence="2" id="KW-1185">Reference proteome</keyword>
<dbReference type="Proteomes" id="UP001161160">
    <property type="component" value="Unassembled WGS sequence"/>
</dbReference>
<evidence type="ECO:0008006" key="3">
    <source>
        <dbReference type="Google" id="ProtNLM"/>
    </source>
</evidence>
<sequence length="282" mass="30295">MNTRLHYALISLAIIPGYSPAFEPLNTDDAGTVKKDGNQVEIYSFTTNQHDSNALNAVDLPIPGQDYVDTQYAHAYPATYTRGIGDNIEASIGSAVYAQPKGAFSPVSNTALAMKWRFAESEDGDWALAIKPSVRLPSAPSQQVAGLGYSALNYGATLIGSVYWNAVEIHANVAYAKASYNTNYPTGQNTDPNRTNILFFSIAPVWTVSPGIRLALDMGLTTNPPTTEQYLSNYGLVAAIFSPIEAIDIGLSYMRSAANFGIVTSGSGANTTRTEVGVTWRF</sequence>